<accession>A0AAU7RUW1</accession>
<dbReference type="AlphaFoldDB" id="A0AAU7RUW1"/>
<proteinExistence type="predicted"/>
<name>A0AAU7RUW1_9HYPH</name>
<protein>
    <submittedName>
        <fullName evidence="2">Uncharacterized protein</fullName>
    </submittedName>
</protein>
<gene>
    <name evidence="2" type="ORF">ABM479_05760</name>
</gene>
<feature type="signal peptide" evidence="1">
    <location>
        <begin position="1"/>
        <end position="27"/>
    </location>
</feature>
<dbReference type="EMBL" id="CP157960">
    <property type="protein sequence ID" value="XBT93966.1"/>
    <property type="molecule type" value="Genomic_DNA"/>
</dbReference>
<evidence type="ECO:0000313" key="2">
    <source>
        <dbReference type="EMBL" id="XBT93966.1"/>
    </source>
</evidence>
<feature type="chain" id="PRO_5043459346" evidence="1">
    <location>
        <begin position="28"/>
        <end position="176"/>
    </location>
</feature>
<sequence length="176" mass="19188">MSRMFPATLRAVALVTAMLVSFGDAGAQGMPDAALSDPEFLVACRSSLPELGRQHAIGLKATNVEVDARFLIVHFGTKVPNSQLDYTLTAELSPSQQAAMLSRLEKAKERLWMVNRPATMPAKPQGYGPLLVFDLYTDDGKGNCRNLTKGHSMEMAFDVKDSLPPAVAARLIELRR</sequence>
<reference evidence="2" key="1">
    <citation type="submission" date="2024-06" db="EMBL/GenBank/DDBJ databases">
        <authorList>
            <person name="Li T."/>
            <person name="Gao R."/>
        </authorList>
    </citation>
    <scope>NUCLEOTIDE SEQUENCE</scope>
    <source>
        <strain evidence="2">ZPR3</strain>
    </source>
</reference>
<evidence type="ECO:0000256" key="1">
    <source>
        <dbReference type="SAM" id="SignalP"/>
    </source>
</evidence>
<organism evidence="2">
    <name type="scientific">Rhizobium sp. ZPR3</name>
    <dbReference type="NCBI Taxonomy" id="3158967"/>
    <lineage>
        <taxon>Bacteria</taxon>
        <taxon>Pseudomonadati</taxon>
        <taxon>Pseudomonadota</taxon>
        <taxon>Alphaproteobacteria</taxon>
        <taxon>Hyphomicrobiales</taxon>
        <taxon>Rhizobiaceae</taxon>
        <taxon>Rhizobium/Agrobacterium group</taxon>
        <taxon>Rhizobium</taxon>
    </lineage>
</organism>
<dbReference type="RefSeq" id="WP_349958099.1">
    <property type="nucleotide sequence ID" value="NZ_CP157960.1"/>
</dbReference>
<keyword evidence="1" id="KW-0732">Signal</keyword>